<feature type="region of interest" description="Disordered" evidence="1">
    <location>
        <begin position="178"/>
        <end position="200"/>
    </location>
</feature>
<keyword evidence="3" id="KW-1185">Reference proteome</keyword>
<dbReference type="EMBL" id="DS469507">
    <property type="protein sequence ID" value="EDO49932.1"/>
    <property type="molecule type" value="Genomic_DNA"/>
</dbReference>
<dbReference type="InterPro" id="IPR051228">
    <property type="entry name" value="NADPH_Oxidase/PX-Domain"/>
</dbReference>
<dbReference type="GO" id="GO:0042554">
    <property type="term" value="P:superoxide anion generation"/>
    <property type="evidence" value="ECO:0000318"/>
    <property type="project" value="GO_Central"/>
</dbReference>
<proteinExistence type="predicted"/>
<feature type="region of interest" description="Disordered" evidence="1">
    <location>
        <begin position="109"/>
        <end position="134"/>
    </location>
</feature>
<organism evidence="2 3">
    <name type="scientific">Nematostella vectensis</name>
    <name type="common">Starlet sea anemone</name>
    <dbReference type="NCBI Taxonomy" id="45351"/>
    <lineage>
        <taxon>Eukaryota</taxon>
        <taxon>Metazoa</taxon>
        <taxon>Cnidaria</taxon>
        <taxon>Anthozoa</taxon>
        <taxon>Hexacorallia</taxon>
        <taxon>Actiniaria</taxon>
        <taxon>Edwardsiidae</taxon>
        <taxon>Nematostella</taxon>
    </lineage>
</organism>
<dbReference type="PANTHER" id="PTHR15706">
    <property type="entry name" value="SH3 MULTIPLE DOMAIN"/>
    <property type="match status" value="1"/>
</dbReference>
<accession>A7RFC3</accession>
<sequence>MQESNSQLRIEDVKVTSVEKRKRHGSKNFEFVLSVRWSSGVENIIYRQYSMFFDLQEGLKLILQDKYQVAIPDLPGRRGQIYQRIIRLPSTVSASEIVLKFFSEWGTDAVNNQNQSPNNRTQQARQSKDKHEEHVLDHVTDNVVERYRAVASNENVPEYATVIPKHLRKKRTDALVEDKKEAESVPTVPPPLVNPQDSDGTTIQKSVWQRSRSQGDDGFVGSHGYLNVSHGLDVMKVSSHMPLWRSCKGLPPIQKAMKMSLNMPQLSQNI</sequence>
<evidence type="ECO:0000313" key="3">
    <source>
        <dbReference type="Proteomes" id="UP000001593"/>
    </source>
</evidence>
<dbReference type="PANTHER" id="PTHR15706:SF27">
    <property type="entry name" value="PX DOMAIN-CONTAINING PROTEIN"/>
    <property type="match status" value="1"/>
</dbReference>
<dbReference type="Gene3D" id="3.30.1520.10">
    <property type="entry name" value="Phox-like domain"/>
    <property type="match status" value="1"/>
</dbReference>
<name>A7RFC3_NEMVE</name>
<dbReference type="InParanoid" id="A7RFC3"/>
<dbReference type="Proteomes" id="UP000001593">
    <property type="component" value="Unassembled WGS sequence"/>
</dbReference>
<gene>
    <name evidence="2" type="ORF">NEMVEDRAFT_v1g237827</name>
</gene>
<reference evidence="2 3" key="1">
    <citation type="journal article" date="2007" name="Science">
        <title>Sea anemone genome reveals ancestral eumetazoan gene repertoire and genomic organization.</title>
        <authorList>
            <person name="Putnam N.H."/>
            <person name="Srivastava M."/>
            <person name="Hellsten U."/>
            <person name="Dirks B."/>
            <person name="Chapman J."/>
            <person name="Salamov A."/>
            <person name="Terry A."/>
            <person name="Shapiro H."/>
            <person name="Lindquist E."/>
            <person name="Kapitonov V.V."/>
            <person name="Jurka J."/>
            <person name="Genikhovich G."/>
            <person name="Grigoriev I.V."/>
            <person name="Lucas S.M."/>
            <person name="Steele R.E."/>
            <person name="Finnerty J.R."/>
            <person name="Technau U."/>
            <person name="Martindale M.Q."/>
            <person name="Rokhsar D.S."/>
        </authorList>
    </citation>
    <scope>NUCLEOTIDE SEQUENCE [LARGE SCALE GENOMIC DNA]</scope>
    <source>
        <strain evidence="3">CH2 X CH6</strain>
    </source>
</reference>
<evidence type="ECO:0008006" key="4">
    <source>
        <dbReference type="Google" id="ProtNLM"/>
    </source>
</evidence>
<dbReference type="STRING" id="45351.A7RFC3"/>
<dbReference type="SUPFAM" id="SSF64268">
    <property type="entry name" value="PX domain"/>
    <property type="match status" value="1"/>
</dbReference>
<evidence type="ECO:0000313" key="2">
    <source>
        <dbReference type="EMBL" id="EDO49932.1"/>
    </source>
</evidence>
<feature type="compositionally biased region" description="Polar residues" evidence="1">
    <location>
        <begin position="109"/>
        <end position="125"/>
    </location>
</feature>
<dbReference type="AlphaFoldDB" id="A7RFC3"/>
<dbReference type="GO" id="GO:0016176">
    <property type="term" value="F:superoxide-generating NADPH oxidase activator activity"/>
    <property type="evidence" value="ECO:0000318"/>
    <property type="project" value="GO_Central"/>
</dbReference>
<evidence type="ECO:0000256" key="1">
    <source>
        <dbReference type="SAM" id="MobiDB-lite"/>
    </source>
</evidence>
<protein>
    <recommendedName>
        <fullName evidence="4">PX domain-containing protein</fullName>
    </recommendedName>
</protein>
<dbReference type="HOGENOM" id="CLU_1031719_0_0_1"/>
<dbReference type="InterPro" id="IPR036871">
    <property type="entry name" value="PX_dom_sf"/>
</dbReference>
<dbReference type="GO" id="GO:0035091">
    <property type="term" value="F:phosphatidylinositol binding"/>
    <property type="evidence" value="ECO:0007669"/>
    <property type="project" value="InterPro"/>
</dbReference>
<dbReference type="GO" id="GO:0005737">
    <property type="term" value="C:cytoplasm"/>
    <property type="evidence" value="ECO:0000318"/>
    <property type="project" value="GO_Central"/>
</dbReference>